<dbReference type="Proteomes" id="UP000264605">
    <property type="component" value="Chromosome"/>
</dbReference>
<dbReference type="Gene3D" id="2.60.40.3010">
    <property type="match status" value="4"/>
</dbReference>
<feature type="domain" description="LTD" evidence="1">
    <location>
        <begin position="613"/>
        <end position="746"/>
    </location>
</feature>
<dbReference type="SUPFAM" id="SSF55486">
    <property type="entry name" value="Metalloproteases ('zincins'), catalytic domain"/>
    <property type="match status" value="1"/>
</dbReference>
<accession>A0AAD0S063</accession>
<dbReference type="AlphaFoldDB" id="A0AAD0S063"/>
<dbReference type="InterPro" id="IPR036415">
    <property type="entry name" value="Lamin_tail_dom_sf"/>
</dbReference>
<dbReference type="RefSeq" id="WP_118844430.1">
    <property type="nucleotide sequence ID" value="NZ_CP032090.1"/>
</dbReference>
<dbReference type="NCBIfam" id="NF012211">
    <property type="entry name" value="tand_rpt_95"/>
    <property type="match status" value="1"/>
</dbReference>
<evidence type="ECO:0000313" key="3">
    <source>
        <dbReference type="Proteomes" id="UP000264605"/>
    </source>
</evidence>
<dbReference type="Pfam" id="PF22352">
    <property type="entry name" value="K319L-like_PKD"/>
    <property type="match status" value="3"/>
</dbReference>
<dbReference type="InterPro" id="IPR001322">
    <property type="entry name" value="Lamin_tail_dom"/>
</dbReference>
<dbReference type="SUPFAM" id="SSF74853">
    <property type="entry name" value="Lamin A/C globular tail domain"/>
    <property type="match status" value="1"/>
</dbReference>
<dbReference type="PROSITE" id="PS51841">
    <property type="entry name" value="LTD"/>
    <property type="match status" value="1"/>
</dbReference>
<dbReference type="Pfam" id="PF00932">
    <property type="entry name" value="LTD"/>
    <property type="match status" value="1"/>
</dbReference>
<organism evidence="2 3">
    <name type="scientific">Pseudoalteromonas lipolytica</name>
    <dbReference type="NCBI Taxonomy" id="570156"/>
    <lineage>
        <taxon>Bacteria</taxon>
        <taxon>Pseudomonadati</taxon>
        <taxon>Pseudomonadota</taxon>
        <taxon>Gammaproteobacteria</taxon>
        <taxon>Alteromonadales</taxon>
        <taxon>Pseudoalteromonadaceae</taxon>
        <taxon>Pseudoalteromonas</taxon>
    </lineage>
</organism>
<dbReference type="GO" id="GO:0008237">
    <property type="term" value="F:metallopeptidase activity"/>
    <property type="evidence" value="ECO:0007669"/>
    <property type="project" value="InterPro"/>
</dbReference>
<sequence>MGNRIVTVWLCILFPIFLTACGGGGGSDEPASASNQAPQVTVSGNSQVNELSTLTVAASASDSDGSISRFTWQQTSGPTVSITSSNEQLTVAIPAVNEDTPISFSVTVTDNQGATASASYTATIVNVNQAPSIVVQGPQISPSSNIITLSANATDVDGEVLSYNWSQTAGPSVVFSNGSSEISFTTPSVSSNTELAFTVRVTDNFGEQTSTDFSVVVSANIAPSVSISGQQTIREGVEGTLSAVAIDSDGSITNYSWSQVSGPTTSFTASGSELMFTAPEVDADSGVRFQVIVTDNDGATRLAEYDVVIENFVNVAPVITADPIANITELTEASISVIVTDTDGTVSEIAWQQQSGPTLNFVQNGQAISFTAPEVSVNSEIVLLVTATDDMGAISSLTLTFTIVHVNKAPTIDAIAFTTEFNQPRDFTVNVSDADDDELSVTFASDIGGATITTLNATRFNYQYQPAENSIAQAPFKVTVSDGVDSNEATVSVTITDTTAATVVNVSPQDNSQAVSANARISFSLSDVMKTTSLSFNENEGVCTGSVQLSADNFNRCLALSSLVLSGPEANTSEYFNGAEFTAALSESTQYQLRLTSDLVNFADTPVSAQIITTFTTGSEDLKITEVVAIRFTNDTPWFELYNGTNSDVNLVDYSVRVKSRDSADNSVAASTIFTLPNQILAAGEYVIIHSRFGDSLFYDAADQNKYIAFIGDVGSTVRPYWFLNGFIELLTSDQAQTIDFVRFGNDTTEPTSVGQWQTGAAPTILNFTGSSIKRDQSSTDTNSATDWTYSTFTTPGGVNDITCSLDEDEDGIPDCSEQPGSTFAGLPLYDWGARANQKDFFIEVDYMDSSDAGITPHRTALEKVASSFAAENIVVHFDVGDLFHQAEGVSPADHDLGGGDRVIFRQYTPYSFNQGVESLFHYKMANFDMRRKPIFHYMLMANSRNVDGSAGSSGVAEINGNDLMISLGNWGLSLDNQISTNLAYNYQAATIMHELGHNLGLDHGGNNAVNYKPNHLSIMNYLYQLRGLATIGNNEGDRYYSSRYRNNPNCGVQTADLINGPQGSPDNFVMSFSHGFGNALDEANINEANGLGYPGSTAIDYNCNLDVTETLSQDTNGDSNIATLSDVDEWSLIELRFYTFFSGNRLGINTVQNDQSEVSQVPVQHIIEEQAPPRYLLEEIKAVRTSQGENP</sequence>
<proteinExistence type="predicted"/>
<gene>
    <name evidence="2" type="ORF">D0907_10360</name>
</gene>
<dbReference type="PANTHER" id="PTHR46182">
    <property type="entry name" value="FI19480P1"/>
    <property type="match status" value="1"/>
</dbReference>
<dbReference type="EMBL" id="CP032090">
    <property type="protein sequence ID" value="AXV65641.1"/>
    <property type="molecule type" value="Genomic_DNA"/>
</dbReference>
<dbReference type="Gene3D" id="3.40.390.10">
    <property type="entry name" value="Collagenase (Catalytic Domain)"/>
    <property type="match status" value="1"/>
</dbReference>
<dbReference type="GO" id="GO:0031410">
    <property type="term" value="C:cytoplasmic vesicle"/>
    <property type="evidence" value="ECO:0007669"/>
    <property type="project" value="TreeGrafter"/>
</dbReference>
<dbReference type="GeneID" id="99505865"/>
<dbReference type="Pfam" id="PF17963">
    <property type="entry name" value="Big_9"/>
    <property type="match status" value="1"/>
</dbReference>
<evidence type="ECO:0000259" key="1">
    <source>
        <dbReference type="PROSITE" id="PS51841"/>
    </source>
</evidence>
<dbReference type="PANTHER" id="PTHR46182:SF2">
    <property type="entry name" value="FI19480P1"/>
    <property type="match status" value="1"/>
</dbReference>
<dbReference type="InterPro" id="IPR024079">
    <property type="entry name" value="MetalloPept_cat_dom_sf"/>
</dbReference>
<protein>
    <submittedName>
        <fullName evidence="2">Tandem-95 repeat protein</fullName>
    </submittedName>
</protein>
<reference evidence="2 3" key="1">
    <citation type="submission" date="2018-08" db="EMBL/GenBank/DDBJ databases">
        <title>Draft genome sequence of Pseudoalteromonas donghaensis HJ51.</title>
        <authorList>
            <person name="Oh J."/>
            <person name="Roh D."/>
        </authorList>
    </citation>
    <scope>NUCLEOTIDE SEQUENCE [LARGE SCALE GENOMIC DNA]</scope>
    <source>
        <strain evidence="2 3">HJ51</strain>
    </source>
</reference>
<evidence type="ECO:0000313" key="2">
    <source>
        <dbReference type="EMBL" id="AXV65641.1"/>
    </source>
</evidence>
<dbReference type="KEGG" id="pdj:D0907_10360"/>
<dbReference type="GO" id="GO:0016020">
    <property type="term" value="C:membrane"/>
    <property type="evidence" value="ECO:0007669"/>
    <property type="project" value="TreeGrafter"/>
</dbReference>
<name>A0AAD0S063_9GAMM</name>
<dbReference type="PROSITE" id="PS51257">
    <property type="entry name" value="PROKAR_LIPOPROTEIN"/>
    <property type="match status" value="1"/>
</dbReference>
<dbReference type="InterPro" id="IPR029865">
    <property type="entry name" value="KIAA0319-like"/>
</dbReference>